<gene>
    <name evidence="1" type="ORF">OPS25_07265</name>
</gene>
<evidence type="ECO:0008006" key="3">
    <source>
        <dbReference type="Google" id="ProtNLM"/>
    </source>
</evidence>
<dbReference type="RefSeq" id="WP_265616995.1">
    <property type="nucleotide sequence ID" value="NZ_JAPFRD010000009.1"/>
</dbReference>
<reference evidence="1" key="1">
    <citation type="submission" date="2022-11" db="EMBL/GenBank/DDBJ databases">
        <title>Alteromonas sp. nov., isolated from sea water of the Qingdao.</title>
        <authorList>
            <person name="Wang Q."/>
        </authorList>
    </citation>
    <scope>NUCLEOTIDE SEQUENCE</scope>
    <source>
        <strain evidence="1">ASW11-7</strain>
    </source>
</reference>
<proteinExistence type="predicted"/>
<protein>
    <recommendedName>
        <fullName evidence="3">DUF3304 domain-containing protein</fullName>
    </recommendedName>
</protein>
<dbReference type="EMBL" id="JAPFRD010000009">
    <property type="protein sequence ID" value="MCW8108290.1"/>
    <property type="molecule type" value="Genomic_DNA"/>
</dbReference>
<evidence type="ECO:0000313" key="1">
    <source>
        <dbReference type="EMBL" id="MCW8108290.1"/>
    </source>
</evidence>
<comment type="caution">
    <text evidence="1">The sequence shown here is derived from an EMBL/GenBank/DDBJ whole genome shotgun (WGS) entry which is preliminary data.</text>
</comment>
<name>A0ABT3P6B3_9ALTE</name>
<organism evidence="1 2">
    <name type="scientific">Alteromonas aquimaris</name>
    <dbReference type="NCBI Taxonomy" id="2998417"/>
    <lineage>
        <taxon>Bacteria</taxon>
        <taxon>Pseudomonadati</taxon>
        <taxon>Pseudomonadota</taxon>
        <taxon>Gammaproteobacteria</taxon>
        <taxon>Alteromonadales</taxon>
        <taxon>Alteromonadaceae</taxon>
        <taxon>Alteromonas/Salinimonas group</taxon>
        <taxon>Alteromonas</taxon>
    </lineage>
</organism>
<sequence length="215" mass="25093">MRSITNLKGLLLFTGIIILVGCAGRDYQKNFELAQYCTDKFEKNGRSYVGPGYRYGYDIGSIQSNCIEKRGIKQFYQLIYLPQGTQQVTIWSHPNLSLNVKSFFLPQLLVEQEGKWVEIPYSKEIKGSAFATKVYYIYHYDLRDVDTRRVVVTTSPQNYGHWFEYEHLNSYDLTTIHKYRMPYAKGAKIDFSALQEWQFEDEEPAEEEEQTARAG</sequence>
<accession>A0ABT3P6B3</accession>
<dbReference type="PROSITE" id="PS51257">
    <property type="entry name" value="PROKAR_LIPOPROTEIN"/>
    <property type="match status" value="1"/>
</dbReference>
<keyword evidence="2" id="KW-1185">Reference proteome</keyword>
<evidence type="ECO:0000313" key="2">
    <source>
        <dbReference type="Proteomes" id="UP001142810"/>
    </source>
</evidence>
<dbReference type="Proteomes" id="UP001142810">
    <property type="component" value="Unassembled WGS sequence"/>
</dbReference>